<dbReference type="AlphaFoldDB" id="A0A167IDP7"/>
<name>A0A167IDP7_9HYPO</name>
<reference evidence="1 2" key="1">
    <citation type="journal article" date="2016" name="Genome Biol. Evol.">
        <title>Divergent and convergent evolution of fungal pathogenicity.</title>
        <authorList>
            <person name="Shang Y."/>
            <person name="Xiao G."/>
            <person name="Zheng P."/>
            <person name="Cen K."/>
            <person name="Zhan S."/>
            <person name="Wang C."/>
        </authorList>
    </citation>
    <scope>NUCLEOTIDE SEQUENCE [LARGE SCALE GENOMIC DNA]</scope>
    <source>
        <strain evidence="1 2">RCEF 3172</strain>
    </source>
</reference>
<accession>A0A167IDP7</accession>
<sequence length="280" mass="31898">MKLPTNEQCHQLLEQIVKLKAPESLLCCWQDGTLAEDQCNNAFVRKLMSVGVGTWPILDQVELVAASRSSTLVRSFHPAYAVCYKEEKKVYARMLLVCHFVLAFAALSGSSAVPEWMLAICNGSYEERGAQTSERAQYRGMPQLSKMAHIRFALEGMLGSRASRVVLHPKKINQRQYDAYINDLVSELLSSPYADGSLELARLCLHWRDYKHPWKDEIQKMLIDFGSKQKWFQSPEAKGYQPARVRVGFADESDDEEFANRLRSLEIDDTHLVGFNCDEE</sequence>
<dbReference type="EMBL" id="AZHA01000004">
    <property type="protein sequence ID" value="OAA48962.1"/>
    <property type="molecule type" value="Genomic_DNA"/>
</dbReference>
<proteinExistence type="predicted"/>
<dbReference type="OrthoDB" id="5153201at2759"/>
<dbReference type="Proteomes" id="UP000076863">
    <property type="component" value="Unassembled WGS sequence"/>
</dbReference>
<evidence type="ECO:0000313" key="2">
    <source>
        <dbReference type="Proteomes" id="UP000076863"/>
    </source>
</evidence>
<evidence type="ECO:0000313" key="1">
    <source>
        <dbReference type="EMBL" id="OAA48962.1"/>
    </source>
</evidence>
<keyword evidence="2" id="KW-1185">Reference proteome</keyword>
<protein>
    <submittedName>
        <fullName evidence="1">Uncharacterized protein</fullName>
    </submittedName>
</protein>
<gene>
    <name evidence="1" type="ORF">BBO_02007</name>
</gene>
<comment type="caution">
    <text evidence="1">The sequence shown here is derived from an EMBL/GenBank/DDBJ whole genome shotgun (WGS) entry which is preliminary data.</text>
</comment>
<organism evidence="1 2">
    <name type="scientific">Beauveria brongniartii RCEF 3172</name>
    <dbReference type="NCBI Taxonomy" id="1081107"/>
    <lineage>
        <taxon>Eukaryota</taxon>
        <taxon>Fungi</taxon>
        <taxon>Dikarya</taxon>
        <taxon>Ascomycota</taxon>
        <taxon>Pezizomycotina</taxon>
        <taxon>Sordariomycetes</taxon>
        <taxon>Hypocreomycetidae</taxon>
        <taxon>Hypocreales</taxon>
        <taxon>Cordycipitaceae</taxon>
        <taxon>Beauveria</taxon>
        <taxon>Beauveria brongniartii</taxon>
    </lineage>
</organism>